<dbReference type="GO" id="GO:0000155">
    <property type="term" value="F:phosphorelay sensor kinase activity"/>
    <property type="evidence" value="ECO:0007669"/>
    <property type="project" value="InterPro"/>
</dbReference>
<dbReference type="PRINTS" id="PR00344">
    <property type="entry name" value="BCTRLSENSOR"/>
</dbReference>
<keyword evidence="7" id="KW-0547">Nucleotide-binding</keyword>
<dbReference type="InterPro" id="IPR036097">
    <property type="entry name" value="HisK_dim/P_sf"/>
</dbReference>
<evidence type="ECO:0000256" key="7">
    <source>
        <dbReference type="ARBA" id="ARBA00022741"/>
    </source>
</evidence>
<dbReference type="InterPro" id="IPR027417">
    <property type="entry name" value="P-loop_NTPase"/>
</dbReference>
<dbReference type="SUPFAM" id="SSF47384">
    <property type="entry name" value="Homodimeric domain of signal transducing histidine kinase"/>
    <property type="match status" value="1"/>
</dbReference>
<evidence type="ECO:0000313" key="17">
    <source>
        <dbReference type="Proteomes" id="UP000696931"/>
    </source>
</evidence>
<comment type="catalytic activity">
    <reaction evidence="1">
        <text>ATP + protein L-histidine = ADP + protein N-phospho-L-histidine.</text>
        <dbReference type="EC" id="2.7.13.3"/>
    </reaction>
</comment>
<dbReference type="Pfam" id="PF13493">
    <property type="entry name" value="DUF4118"/>
    <property type="match status" value="1"/>
</dbReference>
<dbReference type="GO" id="GO:0005524">
    <property type="term" value="F:ATP binding"/>
    <property type="evidence" value="ECO:0007669"/>
    <property type="project" value="UniProtKB-KW"/>
</dbReference>
<keyword evidence="5" id="KW-0808">Transferase</keyword>
<evidence type="ECO:0000256" key="13">
    <source>
        <dbReference type="ARBA" id="ARBA00057300"/>
    </source>
</evidence>
<dbReference type="InterPro" id="IPR003852">
    <property type="entry name" value="Sig_transdc_His_kinase_KdpD_N"/>
</dbReference>
<dbReference type="InterPro" id="IPR052023">
    <property type="entry name" value="Histidine_kinase_KdpD"/>
</dbReference>
<dbReference type="Gene3D" id="1.10.287.130">
    <property type="match status" value="1"/>
</dbReference>
<comment type="caution">
    <text evidence="16">The sequence shown here is derived from an EMBL/GenBank/DDBJ whole genome shotgun (WGS) entry which is preliminary data.</text>
</comment>
<dbReference type="Pfam" id="PF02702">
    <property type="entry name" value="KdpD"/>
    <property type="match status" value="1"/>
</dbReference>
<evidence type="ECO:0000256" key="4">
    <source>
        <dbReference type="ARBA" id="ARBA00022553"/>
    </source>
</evidence>
<proteinExistence type="predicted"/>
<dbReference type="PANTHER" id="PTHR45569">
    <property type="entry name" value="SENSOR PROTEIN KDPD"/>
    <property type="match status" value="1"/>
</dbReference>
<dbReference type="InterPro" id="IPR005467">
    <property type="entry name" value="His_kinase_dom"/>
</dbReference>
<dbReference type="InterPro" id="IPR003661">
    <property type="entry name" value="HisK_dim/P_dom"/>
</dbReference>
<feature type="domain" description="Histidine kinase" evidence="15">
    <location>
        <begin position="673"/>
        <end position="888"/>
    </location>
</feature>
<keyword evidence="12 14" id="KW-0472">Membrane</keyword>
<dbReference type="GO" id="GO:0005737">
    <property type="term" value="C:cytoplasm"/>
    <property type="evidence" value="ECO:0007669"/>
    <property type="project" value="UniProtKB-ARBA"/>
</dbReference>
<keyword evidence="4" id="KW-0597">Phosphoprotein</keyword>
<dbReference type="Gene3D" id="1.20.120.620">
    <property type="entry name" value="Backbone structure of the membrane domain of e. Coli histidine kinase receptor kdpd"/>
    <property type="match status" value="1"/>
</dbReference>
<dbReference type="Pfam" id="PF00512">
    <property type="entry name" value="HisKA"/>
    <property type="match status" value="1"/>
</dbReference>
<feature type="transmembrane region" description="Helical" evidence="14">
    <location>
        <begin position="476"/>
        <end position="496"/>
    </location>
</feature>
<dbReference type="InterPro" id="IPR038318">
    <property type="entry name" value="KdpD_sf"/>
</dbReference>
<reference evidence="16" key="1">
    <citation type="submission" date="2020-07" db="EMBL/GenBank/DDBJ databases">
        <title>Huge and variable diversity of episymbiotic CPR bacteria and DPANN archaea in groundwater ecosystems.</title>
        <authorList>
            <person name="He C.Y."/>
            <person name="Keren R."/>
            <person name="Whittaker M."/>
            <person name="Farag I.F."/>
            <person name="Doudna J."/>
            <person name="Cate J.H.D."/>
            <person name="Banfield J.F."/>
        </authorList>
    </citation>
    <scope>NUCLEOTIDE SEQUENCE</scope>
    <source>
        <strain evidence="16">NC_groundwater_1813_Pr3_B-0.1um_71_17</strain>
    </source>
</reference>
<keyword evidence="6 14" id="KW-0812">Transmembrane</keyword>
<dbReference type="GO" id="GO:0005886">
    <property type="term" value="C:plasma membrane"/>
    <property type="evidence" value="ECO:0007669"/>
    <property type="project" value="TreeGrafter"/>
</dbReference>
<dbReference type="InterPro" id="IPR003594">
    <property type="entry name" value="HATPase_dom"/>
</dbReference>
<dbReference type="InterPro" id="IPR036890">
    <property type="entry name" value="HATPase_C_sf"/>
</dbReference>
<sequence>MPDGRPDPEALLASLREQEATAKRAKLKIFLGASAGVGKTYAMLVEAHERRRAGADVVVGLVETHGRRETQALLEGLELLPRRSDAHRGVTLTEFDLDAALARRPALLLLDELAHTNAPGSRHRRRWQDVQELLEAGIDVATTLNVQHVESLVDVVAQITGVTVRETVPDSILDRADEIEVVDLPPDDLLQRLREGKVYVPQQAERAAEGFFRKGNLIALRELALRQTAQRVDAQMESYRRAAGIAEPWAVRERLLVCLGDGAQGLRLVRAARRMAAALKAEWIVAHVETPAELRDSRGKRDALVDVMGLAEELGAEAVMLTGLRAADEILAFARARHVSRLVLGKPGRPRWQEWLGGSLVSEVLRRSGGLDVHVLAGEDEQDAREPVAVPTAPAAPRWRGYAGVAPVVAACSLLASFAHGRIDLSNIVMIYLLGVVVVAMAFGRGPAILASLVSVALFDFWFVPPHLTFAVSDTQYLITFVVMLVVAATIGTLTARMREQTIAARTRERRTAALYQLSRELSARRTREGLLDSAVTHIRDVFGARAAILRPDAAGRLAVAAGDRELLDSGAHEMGVAQWALDHGQPAGHGTPTLPASHALHLPLVVASGTIGVLSVRGEDMRRFADPEQRQLLQTFANQAAVALERAELAERAERSRVETEAERARNALLSSVSHDLRTPLAVITGAATGLRDAAHSMSEETRAEMADTIATEAQRLNRLVGELLDMTRLEAGALTLRREWHSLLDVVGGTLVRLERSVPGRRVTLDAPPDLPLVPLDDVLMGQAVHNLVENALQACAPEGHVAVALRVAGDALEIEVCDDGPGLAPGEAERVFDKFYRGGAGRDRRGAGLGLTICRGIVEAHGGRIVAGNRDGGGARFLLRLPLPEAAPEVDRTLDAEDPVERERT</sequence>
<evidence type="ECO:0000256" key="5">
    <source>
        <dbReference type="ARBA" id="ARBA00022679"/>
    </source>
</evidence>
<evidence type="ECO:0000256" key="1">
    <source>
        <dbReference type="ARBA" id="ARBA00000085"/>
    </source>
</evidence>
<dbReference type="InterPro" id="IPR006016">
    <property type="entry name" value="UspA"/>
</dbReference>
<evidence type="ECO:0000313" key="16">
    <source>
        <dbReference type="EMBL" id="MBI5169898.1"/>
    </source>
</evidence>
<comment type="subcellular location">
    <subcellularLocation>
        <location evidence="2">Membrane</location>
        <topology evidence="2">Multi-pass membrane protein</topology>
    </subcellularLocation>
</comment>
<keyword evidence="11" id="KW-0902">Two-component regulatory system</keyword>
<dbReference type="SMART" id="SM00387">
    <property type="entry name" value="HATPase_c"/>
    <property type="match status" value="1"/>
</dbReference>
<dbReference type="Gene3D" id="3.30.450.40">
    <property type="match status" value="1"/>
</dbReference>
<dbReference type="PANTHER" id="PTHR45569:SF1">
    <property type="entry name" value="SENSOR PROTEIN KDPD"/>
    <property type="match status" value="1"/>
</dbReference>
<protein>
    <recommendedName>
        <fullName evidence="3">histidine kinase</fullName>
        <ecNumber evidence="3">2.7.13.3</ecNumber>
    </recommendedName>
</protein>
<evidence type="ECO:0000256" key="2">
    <source>
        <dbReference type="ARBA" id="ARBA00004141"/>
    </source>
</evidence>
<dbReference type="InterPro" id="IPR003018">
    <property type="entry name" value="GAF"/>
</dbReference>
<dbReference type="SUPFAM" id="SSF52402">
    <property type="entry name" value="Adenine nucleotide alpha hydrolases-like"/>
    <property type="match status" value="1"/>
</dbReference>
<evidence type="ECO:0000256" key="14">
    <source>
        <dbReference type="SAM" id="Phobius"/>
    </source>
</evidence>
<dbReference type="GO" id="GO:0042802">
    <property type="term" value="F:identical protein binding"/>
    <property type="evidence" value="ECO:0007669"/>
    <property type="project" value="UniProtKB-ARBA"/>
</dbReference>
<evidence type="ECO:0000256" key="12">
    <source>
        <dbReference type="ARBA" id="ARBA00023136"/>
    </source>
</evidence>
<dbReference type="PROSITE" id="PS50109">
    <property type="entry name" value="HIS_KIN"/>
    <property type="match status" value="1"/>
</dbReference>
<dbReference type="Gene3D" id="3.40.50.300">
    <property type="entry name" value="P-loop containing nucleotide triphosphate hydrolases"/>
    <property type="match status" value="1"/>
</dbReference>
<keyword evidence="8 16" id="KW-0418">Kinase</keyword>
<dbReference type="SMART" id="SM00388">
    <property type="entry name" value="HisKA"/>
    <property type="match status" value="1"/>
</dbReference>
<dbReference type="SUPFAM" id="SSF55874">
    <property type="entry name" value="ATPase domain of HSP90 chaperone/DNA topoisomerase II/histidine kinase"/>
    <property type="match status" value="1"/>
</dbReference>
<evidence type="ECO:0000256" key="8">
    <source>
        <dbReference type="ARBA" id="ARBA00022777"/>
    </source>
</evidence>
<accession>A0A933SGF8</accession>
<dbReference type="Gene3D" id="3.40.50.620">
    <property type="entry name" value="HUPs"/>
    <property type="match status" value="1"/>
</dbReference>
<gene>
    <name evidence="16" type="ORF">HZA61_10450</name>
</gene>
<organism evidence="16 17">
    <name type="scientific">Eiseniibacteriota bacterium</name>
    <dbReference type="NCBI Taxonomy" id="2212470"/>
    <lineage>
        <taxon>Bacteria</taxon>
        <taxon>Candidatus Eiseniibacteriota</taxon>
    </lineage>
</organism>
<dbReference type="InterPro" id="IPR025201">
    <property type="entry name" value="KdpD_TM"/>
</dbReference>
<evidence type="ECO:0000256" key="3">
    <source>
        <dbReference type="ARBA" id="ARBA00012438"/>
    </source>
</evidence>
<keyword evidence="9" id="KW-0067">ATP-binding</keyword>
<dbReference type="Pfam" id="PF00582">
    <property type="entry name" value="Usp"/>
    <property type="match status" value="1"/>
</dbReference>
<dbReference type="AlphaFoldDB" id="A0A933SGF8"/>
<evidence type="ECO:0000256" key="9">
    <source>
        <dbReference type="ARBA" id="ARBA00022840"/>
    </source>
</evidence>
<dbReference type="FunFam" id="3.40.50.300:FF:000483">
    <property type="entry name" value="Sensor histidine kinase KdpD"/>
    <property type="match status" value="1"/>
</dbReference>
<dbReference type="CDD" id="cd00075">
    <property type="entry name" value="HATPase"/>
    <property type="match status" value="1"/>
</dbReference>
<dbReference type="SUPFAM" id="SSF55781">
    <property type="entry name" value="GAF domain-like"/>
    <property type="match status" value="1"/>
</dbReference>
<evidence type="ECO:0000256" key="10">
    <source>
        <dbReference type="ARBA" id="ARBA00022989"/>
    </source>
</evidence>
<dbReference type="InterPro" id="IPR014729">
    <property type="entry name" value="Rossmann-like_a/b/a_fold"/>
</dbReference>
<comment type="function">
    <text evidence="13">Member of the two-component regulatory system KdpD/KdpE involved in the regulation of the kdp operon. KdpD may function as a membrane-associated protein kinase that phosphorylates KdpE in response to environmental signals.</text>
</comment>
<dbReference type="EMBL" id="JACRIW010000075">
    <property type="protein sequence ID" value="MBI5169898.1"/>
    <property type="molecule type" value="Genomic_DNA"/>
</dbReference>
<dbReference type="Proteomes" id="UP000696931">
    <property type="component" value="Unassembled WGS sequence"/>
</dbReference>
<name>A0A933SGF8_UNCEI</name>
<dbReference type="CDD" id="cd00082">
    <property type="entry name" value="HisKA"/>
    <property type="match status" value="1"/>
</dbReference>
<keyword evidence="10 14" id="KW-1133">Transmembrane helix</keyword>
<dbReference type="Pfam" id="PF13492">
    <property type="entry name" value="GAF_3"/>
    <property type="match status" value="1"/>
</dbReference>
<dbReference type="Gene3D" id="3.30.565.10">
    <property type="entry name" value="Histidine kinase-like ATPase, C-terminal domain"/>
    <property type="match status" value="1"/>
</dbReference>
<dbReference type="InterPro" id="IPR029016">
    <property type="entry name" value="GAF-like_dom_sf"/>
</dbReference>
<feature type="transmembrane region" description="Helical" evidence="14">
    <location>
        <begin position="431"/>
        <end position="464"/>
    </location>
</feature>
<evidence type="ECO:0000256" key="11">
    <source>
        <dbReference type="ARBA" id="ARBA00023012"/>
    </source>
</evidence>
<dbReference type="Pfam" id="PF02518">
    <property type="entry name" value="HATPase_c"/>
    <property type="match status" value="1"/>
</dbReference>
<dbReference type="InterPro" id="IPR004358">
    <property type="entry name" value="Sig_transdc_His_kin-like_C"/>
</dbReference>
<evidence type="ECO:0000259" key="15">
    <source>
        <dbReference type="PROSITE" id="PS50109"/>
    </source>
</evidence>
<dbReference type="SMART" id="SM00065">
    <property type="entry name" value="GAF"/>
    <property type="match status" value="1"/>
</dbReference>
<dbReference type="EC" id="2.7.13.3" evidence="3"/>
<dbReference type="FunFam" id="3.30.565.10:FF:000042">
    <property type="entry name" value="Two-component sensor histidine kinase KdpD"/>
    <property type="match status" value="1"/>
</dbReference>
<evidence type="ECO:0000256" key="6">
    <source>
        <dbReference type="ARBA" id="ARBA00022692"/>
    </source>
</evidence>
<feature type="transmembrane region" description="Helical" evidence="14">
    <location>
        <begin position="399"/>
        <end position="419"/>
    </location>
</feature>